<dbReference type="Proteomes" id="UP000326939">
    <property type="component" value="Chromosome 18"/>
</dbReference>
<dbReference type="PANTHER" id="PTHR33710">
    <property type="entry name" value="BNAC02G09200D PROTEIN"/>
    <property type="match status" value="1"/>
</dbReference>
<evidence type="ECO:0000259" key="2">
    <source>
        <dbReference type="Pfam" id="PF03372"/>
    </source>
</evidence>
<sequence length="465" mass="53975">MVVSIGSWNVRGLNGIPMQNTVYSWIERHKLDIFGLLETRVMATNMAEVQNKILPPHWAVISNMHINPLCRIMVGWNTQKLHLQSTQVTDQWITCQISNHPSLSGSRFTFVYGSNSAREREMLWHYLRQASEDHKNIPWAILGDFNAILRPSDRSGGSRAWHKHHDDFPECIMDSSLHQIPANGLHLTWHNGQSGQGTIMKKLDWIFGNLAILTAWPTARANFLPRQESDHSAMILILKVKPAKALVSFKFLNQWTDHEDFLDIVKSAWQHRIIGNPIYQLTSKLAILKQRLRAKHRRCTSHISYKVYKARKEWMQAQRGLDRNPQSEMLRGRERQSAKNYMALCAEEEAFFKQRSRVQWLSLGDKNTRFFHRSLMHRCSRNTISRLQDDTGMDHYSTQDIGNLAVNYYKKLIGAPNSAREIDIERPLVSLVWLVGFRPLGLVFFPFVLLWGQFKRECVLDLEAL</sequence>
<evidence type="ECO:0000313" key="3">
    <source>
        <dbReference type="EMBL" id="KAB5514159.1"/>
    </source>
</evidence>
<feature type="transmembrane region" description="Helical" evidence="1">
    <location>
        <begin position="428"/>
        <end position="451"/>
    </location>
</feature>
<comment type="caution">
    <text evidence="3">The sequence shown here is derived from an EMBL/GenBank/DDBJ whole genome shotgun (WGS) entry which is preliminary data.</text>
</comment>
<dbReference type="EMBL" id="VDCV01000018">
    <property type="protein sequence ID" value="KAB5514159.1"/>
    <property type="molecule type" value="Genomic_DNA"/>
</dbReference>
<dbReference type="SUPFAM" id="SSF56219">
    <property type="entry name" value="DNase I-like"/>
    <property type="match status" value="1"/>
</dbReference>
<feature type="domain" description="Endonuclease/exonuclease/phosphatase" evidence="2">
    <location>
        <begin position="6"/>
        <end position="192"/>
    </location>
</feature>
<gene>
    <name evidence="3" type="ORF">DKX38_028065</name>
</gene>
<keyword evidence="1" id="KW-0472">Membrane</keyword>
<keyword evidence="1" id="KW-1133">Transmembrane helix</keyword>
<organism evidence="3 4">
    <name type="scientific">Salix brachista</name>
    <dbReference type="NCBI Taxonomy" id="2182728"/>
    <lineage>
        <taxon>Eukaryota</taxon>
        <taxon>Viridiplantae</taxon>
        <taxon>Streptophyta</taxon>
        <taxon>Embryophyta</taxon>
        <taxon>Tracheophyta</taxon>
        <taxon>Spermatophyta</taxon>
        <taxon>Magnoliopsida</taxon>
        <taxon>eudicotyledons</taxon>
        <taxon>Gunneridae</taxon>
        <taxon>Pentapetalae</taxon>
        <taxon>rosids</taxon>
        <taxon>fabids</taxon>
        <taxon>Malpighiales</taxon>
        <taxon>Salicaceae</taxon>
        <taxon>Saliceae</taxon>
        <taxon>Salix</taxon>
    </lineage>
</organism>
<reference evidence="4" key="1">
    <citation type="journal article" date="2019" name="Gigascience">
        <title>De novo genome assembly of the endangered Acer yangbiense, a plant species with extremely small populations endemic to Yunnan Province, China.</title>
        <authorList>
            <person name="Yang J."/>
            <person name="Wariss H.M."/>
            <person name="Tao L."/>
            <person name="Zhang R."/>
            <person name="Yun Q."/>
            <person name="Hollingsworth P."/>
            <person name="Dao Z."/>
            <person name="Luo G."/>
            <person name="Guo H."/>
            <person name="Ma Y."/>
            <person name="Sun W."/>
        </authorList>
    </citation>
    <scope>NUCLEOTIDE SEQUENCE [LARGE SCALE GENOMIC DNA]</scope>
    <source>
        <strain evidence="4">cv. br00</strain>
    </source>
</reference>
<evidence type="ECO:0000256" key="1">
    <source>
        <dbReference type="SAM" id="Phobius"/>
    </source>
</evidence>
<name>A0A5N5J4M1_9ROSI</name>
<dbReference type="InterPro" id="IPR036691">
    <property type="entry name" value="Endo/exonu/phosph_ase_sf"/>
</dbReference>
<dbReference type="InterPro" id="IPR005135">
    <property type="entry name" value="Endo/exonuclease/phosphatase"/>
</dbReference>
<dbReference type="AlphaFoldDB" id="A0A5N5J4M1"/>
<dbReference type="PANTHER" id="PTHR33710:SF71">
    <property type="entry name" value="ENDONUCLEASE_EXONUCLEASE_PHOSPHATASE DOMAIN-CONTAINING PROTEIN"/>
    <property type="match status" value="1"/>
</dbReference>
<dbReference type="GO" id="GO:0003824">
    <property type="term" value="F:catalytic activity"/>
    <property type="evidence" value="ECO:0007669"/>
    <property type="project" value="InterPro"/>
</dbReference>
<keyword evidence="1" id="KW-0812">Transmembrane</keyword>
<evidence type="ECO:0000313" key="4">
    <source>
        <dbReference type="Proteomes" id="UP000326939"/>
    </source>
</evidence>
<protein>
    <recommendedName>
        <fullName evidence="2">Endonuclease/exonuclease/phosphatase domain-containing protein</fullName>
    </recommendedName>
</protein>
<accession>A0A5N5J4M1</accession>
<proteinExistence type="predicted"/>
<dbReference type="Gene3D" id="3.60.10.10">
    <property type="entry name" value="Endonuclease/exonuclease/phosphatase"/>
    <property type="match status" value="1"/>
</dbReference>
<keyword evidence="4" id="KW-1185">Reference proteome</keyword>
<dbReference type="Pfam" id="PF03372">
    <property type="entry name" value="Exo_endo_phos"/>
    <property type="match status" value="1"/>
</dbReference>